<evidence type="ECO:0000313" key="2">
    <source>
        <dbReference type="EMBL" id="BDI31223.1"/>
    </source>
</evidence>
<feature type="domain" description="Tc1-like transposase DDE" evidence="1">
    <location>
        <begin position="28"/>
        <end position="146"/>
    </location>
</feature>
<name>A0A9N7L5J4_9BACT</name>
<dbReference type="Gene3D" id="3.30.420.10">
    <property type="entry name" value="Ribonuclease H-like superfamily/Ribonuclease H"/>
    <property type="match status" value="1"/>
</dbReference>
<gene>
    <name evidence="2" type="ORF">CCAX7_32740</name>
</gene>
<dbReference type="KEGG" id="ccot:CCAX7_32740"/>
<dbReference type="InterPro" id="IPR038717">
    <property type="entry name" value="Tc1-like_DDE_dom"/>
</dbReference>
<dbReference type="EMBL" id="AP025739">
    <property type="protein sequence ID" value="BDI31223.1"/>
    <property type="molecule type" value="Genomic_DNA"/>
</dbReference>
<evidence type="ECO:0000313" key="3">
    <source>
        <dbReference type="Proteomes" id="UP000287394"/>
    </source>
</evidence>
<dbReference type="GO" id="GO:0003676">
    <property type="term" value="F:nucleic acid binding"/>
    <property type="evidence" value="ECO:0007669"/>
    <property type="project" value="InterPro"/>
</dbReference>
<dbReference type="RefSeq" id="WP_301002057.1">
    <property type="nucleotide sequence ID" value="NZ_AP025739.1"/>
</dbReference>
<dbReference type="InterPro" id="IPR047655">
    <property type="entry name" value="Transpos_IS630-like"/>
</dbReference>
<sequence>MGPEAAKTYPGKQLVRTPQVGDAAIRAKYEADYGRRGKGYFFGAFIPATGQAFTAPYERRTGENWVCFLEQVDQWEPCQGKRVLAITDNLGSHLGTDAQLFSAEHAHWEFVFTPKYAPYLNLIEPWWKILRSLALKGRRFETFEQICTAVEAATDYWNHHRHPFQWGHRRRHLHHRQPGIAQTPTAVAITR</sequence>
<protein>
    <recommendedName>
        <fullName evidence="1">Tc1-like transposase DDE domain-containing protein</fullName>
    </recommendedName>
</protein>
<evidence type="ECO:0000259" key="1">
    <source>
        <dbReference type="Pfam" id="PF13358"/>
    </source>
</evidence>
<accession>A0A9N7L5J4</accession>
<dbReference type="InterPro" id="IPR036397">
    <property type="entry name" value="RNaseH_sf"/>
</dbReference>
<organism evidence="2 3">
    <name type="scientific">Capsulimonas corticalis</name>
    <dbReference type="NCBI Taxonomy" id="2219043"/>
    <lineage>
        <taxon>Bacteria</taxon>
        <taxon>Bacillati</taxon>
        <taxon>Armatimonadota</taxon>
        <taxon>Armatimonadia</taxon>
        <taxon>Capsulimonadales</taxon>
        <taxon>Capsulimonadaceae</taxon>
        <taxon>Capsulimonas</taxon>
    </lineage>
</organism>
<dbReference type="Proteomes" id="UP000287394">
    <property type="component" value="Chromosome"/>
</dbReference>
<reference evidence="2 3" key="1">
    <citation type="journal article" date="2019" name="Int. J. Syst. Evol. Microbiol.">
        <title>Capsulimonas corticalis gen. nov., sp. nov., an aerobic capsulated bacterium, of a novel bacterial order, Capsulimonadales ord. nov., of the class Armatimonadia of the phylum Armatimonadetes.</title>
        <authorList>
            <person name="Li J."/>
            <person name="Kudo C."/>
            <person name="Tonouchi A."/>
        </authorList>
    </citation>
    <scope>NUCLEOTIDE SEQUENCE [LARGE SCALE GENOMIC DNA]</scope>
    <source>
        <strain evidence="2 3">AX-7</strain>
    </source>
</reference>
<keyword evidence="3" id="KW-1185">Reference proteome</keyword>
<dbReference type="NCBIfam" id="NF033545">
    <property type="entry name" value="transpos_IS630"/>
    <property type="match status" value="1"/>
</dbReference>
<dbReference type="Pfam" id="PF13358">
    <property type="entry name" value="DDE_3"/>
    <property type="match status" value="1"/>
</dbReference>
<proteinExistence type="predicted"/>
<dbReference type="AlphaFoldDB" id="A0A9N7L5J4"/>